<protein>
    <submittedName>
        <fullName evidence="2">Uncharacterized protein</fullName>
    </submittedName>
</protein>
<evidence type="ECO:0000313" key="2">
    <source>
        <dbReference type="EMBL" id="JAH69213.1"/>
    </source>
</evidence>
<organism evidence="2">
    <name type="scientific">Anguilla anguilla</name>
    <name type="common">European freshwater eel</name>
    <name type="synonym">Muraena anguilla</name>
    <dbReference type="NCBI Taxonomy" id="7936"/>
    <lineage>
        <taxon>Eukaryota</taxon>
        <taxon>Metazoa</taxon>
        <taxon>Chordata</taxon>
        <taxon>Craniata</taxon>
        <taxon>Vertebrata</taxon>
        <taxon>Euteleostomi</taxon>
        <taxon>Actinopterygii</taxon>
        <taxon>Neopterygii</taxon>
        <taxon>Teleostei</taxon>
        <taxon>Anguilliformes</taxon>
        <taxon>Anguillidae</taxon>
        <taxon>Anguilla</taxon>
    </lineage>
</organism>
<sequence length="53" mass="6236">MLQCSRSMCRLLVLSRSMATQAHTHIQSHTHMTTQAHTHIRSLTRRQYRSPFT</sequence>
<dbReference type="EMBL" id="GBXM01039364">
    <property type="protein sequence ID" value="JAH69213.1"/>
    <property type="molecule type" value="Transcribed_RNA"/>
</dbReference>
<reference evidence="2" key="2">
    <citation type="journal article" date="2015" name="Fish Shellfish Immunol.">
        <title>Early steps in the European eel (Anguilla anguilla)-Vibrio vulnificus interaction in the gills: Role of the RtxA13 toxin.</title>
        <authorList>
            <person name="Callol A."/>
            <person name="Pajuelo D."/>
            <person name="Ebbesson L."/>
            <person name="Teles M."/>
            <person name="MacKenzie S."/>
            <person name="Amaro C."/>
        </authorList>
    </citation>
    <scope>NUCLEOTIDE SEQUENCE</scope>
</reference>
<feature type="compositionally biased region" description="Basic residues" evidence="1">
    <location>
        <begin position="38"/>
        <end position="53"/>
    </location>
</feature>
<feature type="compositionally biased region" description="Polar residues" evidence="1">
    <location>
        <begin position="26"/>
        <end position="37"/>
    </location>
</feature>
<dbReference type="AlphaFoldDB" id="A0A0E9UW62"/>
<feature type="region of interest" description="Disordered" evidence="1">
    <location>
        <begin position="26"/>
        <end position="53"/>
    </location>
</feature>
<evidence type="ECO:0000256" key="1">
    <source>
        <dbReference type="SAM" id="MobiDB-lite"/>
    </source>
</evidence>
<proteinExistence type="predicted"/>
<reference evidence="2" key="1">
    <citation type="submission" date="2014-11" db="EMBL/GenBank/DDBJ databases">
        <authorList>
            <person name="Amaro Gonzalez C."/>
        </authorList>
    </citation>
    <scope>NUCLEOTIDE SEQUENCE</scope>
</reference>
<accession>A0A0E9UW62</accession>
<name>A0A0E9UW62_ANGAN</name>